<keyword evidence="2" id="KW-0732">Signal</keyword>
<gene>
    <name evidence="3" type="ORF">CYCCA115_LOCUS15330</name>
</gene>
<feature type="chain" id="PRO_5041897389" evidence="2">
    <location>
        <begin position="20"/>
        <end position="297"/>
    </location>
</feature>
<reference evidence="3" key="1">
    <citation type="submission" date="2023-08" db="EMBL/GenBank/DDBJ databases">
        <authorList>
            <person name="Audoor S."/>
            <person name="Bilcke G."/>
        </authorList>
    </citation>
    <scope>NUCLEOTIDE SEQUENCE</scope>
</reference>
<organism evidence="3 4">
    <name type="scientific">Cylindrotheca closterium</name>
    <dbReference type="NCBI Taxonomy" id="2856"/>
    <lineage>
        <taxon>Eukaryota</taxon>
        <taxon>Sar</taxon>
        <taxon>Stramenopiles</taxon>
        <taxon>Ochrophyta</taxon>
        <taxon>Bacillariophyta</taxon>
        <taxon>Bacillariophyceae</taxon>
        <taxon>Bacillariophycidae</taxon>
        <taxon>Bacillariales</taxon>
        <taxon>Bacillariaceae</taxon>
        <taxon>Cylindrotheca</taxon>
    </lineage>
</organism>
<evidence type="ECO:0000313" key="3">
    <source>
        <dbReference type="EMBL" id="CAJ1954738.1"/>
    </source>
</evidence>
<evidence type="ECO:0000256" key="2">
    <source>
        <dbReference type="SAM" id="SignalP"/>
    </source>
</evidence>
<comment type="caution">
    <text evidence="3">The sequence shown here is derived from an EMBL/GenBank/DDBJ whole genome shotgun (WGS) entry which is preliminary data.</text>
</comment>
<evidence type="ECO:0000256" key="1">
    <source>
        <dbReference type="SAM" id="MobiDB-lite"/>
    </source>
</evidence>
<proteinExistence type="predicted"/>
<protein>
    <submittedName>
        <fullName evidence="3">Uncharacterized protein</fullName>
    </submittedName>
</protein>
<name>A0AAD2FXK2_9STRA</name>
<sequence length="297" mass="30309">MLSMKQIFLLLSLLSLASAAEKGVSARRPNADAETHRGLKKSKSSSSKKSSSSGGFVAPNRGGGNGGIVGGSVGGGDGINRDGSPVGALIQPAGKECVPFDDARKWLTAEYPGDAQCRTPDAAMGATTACCRVFSFTDANGPQKWLLYDTNNQYRDLMCVCNANTGNFTPGGGPSNNPVIPNVPGTDTTDRTDGLGGGIAPPTPAIPVTPPTATPPVAAPVAPPVAAPVAPPTSPAVPPGPEGVCDNPSKTQLALQQSPYMVPCEDSSPCGDNKCCFSNYCVCWPVSQLVPGTSYCL</sequence>
<feature type="compositionally biased region" description="Low complexity" evidence="1">
    <location>
        <begin position="44"/>
        <end position="53"/>
    </location>
</feature>
<dbReference type="AlphaFoldDB" id="A0AAD2FXK2"/>
<evidence type="ECO:0000313" key="4">
    <source>
        <dbReference type="Proteomes" id="UP001295423"/>
    </source>
</evidence>
<feature type="region of interest" description="Disordered" evidence="1">
    <location>
        <begin position="24"/>
        <end position="77"/>
    </location>
</feature>
<feature type="compositionally biased region" description="Gly residues" evidence="1">
    <location>
        <begin position="61"/>
        <end position="77"/>
    </location>
</feature>
<dbReference type="Proteomes" id="UP001295423">
    <property type="component" value="Unassembled WGS sequence"/>
</dbReference>
<accession>A0AAD2FXK2</accession>
<keyword evidence="4" id="KW-1185">Reference proteome</keyword>
<feature type="signal peptide" evidence="2">
    <location>
        <begin position="1"/>
        <end position="19"/>
    </location>
</feature>
<dbReference type="EMBL" id="CAKOGP040001869">
    <property type="protein sequence ID" value="CAJ1954738.1"/>
    <property type="molecule type" value="Genomic_DNA"/>
</dbReference>